<keyword evidence="3" id="KW-0012">Acyltransferase</keyword>
<sequence length="401" mass="47010">MKEGRLYVIDGLRGWAALIVYFFHLRGLFYLNDKNFFDQIFGKTPLQLLVDGEAAIFLFFILSGFSLSYKFFMEKDNRYLQEAAQYRYFRLVVPVFFALLLPYILIKFNLMFNSQAYFGAYEKHFTVYEMFKYSFFELPFKYGASHAVFGPVFWTIYLEFTASLIIFSLLALFGKWNLRFLLYILLIKLTYSMQAFASFYFLFLVGVIICDVFCLQKKYANTTKRYVLKEKQMWGVLCLALLILYYYMTVILGYKIFTHRSKYYFLMLLFIASLYLPILGDFFSSRLSRFLGRISFAVYLIHFPILCSFACVISNSIKHQYSLFISSFIILLVTTPVVLYVAYLFTVFIEERLLISIKSTLRNIGKSRNLVEAAKPTFYGALFSKANIENKAASMDTTIPN</sequence>
<dbReference type="PANTHER" id="PTHR23028">
    <property type="entry name" value="ACETYLTRANSFERASE"/>
    <property type="match status" value="1"/>
</dbReference>
<dbReference type="GO" id="GO:0016747">
    <property type="term" value="F:acyltransferase activity, transferring groups other than amino-acyl groups"/>
    <property type="evidence" value="ECO:0007669"/>
    <property type="project" value="InterPro"/>
</dbReference>
<dbReference type="Pfam" id="PF01757">
    <property type="entry name" value="Acyl_transf_3"/>
    <property type="match status" value="1"/>
</dbReference>
<feature type="transmembrane region" description="Helical" evidence="1">
    <location>
        <begin position="46"/>
        <end position="67"/>
    </location>
</feature>
<evidence type="ECO:0000259" key="2">
    <source>
        <dbReference type="Pfam" id="PF01757"/>
    </source>
</evidence>
<evidence type="ECO:0000256" key="1">
    <source>
        <dbReference type="SAM" id="Phobius"/>
    </source>
</evidence>
<keyword evidence="1" id="KW-1133">Transmembrane helix</keyword>
<protein>
    <submittedName>
        <fullName evidence="3">Acyltransferase</fullName>
    </submittedName>
</protein>
<reference evidence="3 4" key="1">
    <citation type="submission" date="2019-03" db="EMBL/GenBank/DDBJ databases">
        <title>Diverse conjugative elements silence natural transformation in Legionella species.</title>
        <authorList>
            <person name="Durieux I."/>
            <person name="Ginevra C."/>
            <person name="Attaiech L."/>
            <person name="Picq K."/>
            <person name="Juan P.A."/>
            <person name="Jarraud S."/>
            <person name="Charpentier X."/>
        </authorList>
    </citation>
    <scope>NUCLEOTIDE SEQUENCE [LARGE SCALE GENOMIC DNA]</scope>
    <source>
        <strain evidence="3 4">HL-0427-4011</strain>
    </source>
</reference>
<feature type="transmembrane region" description="Helical" evidence="1">
    <location>
        <begin position="236"/>
        <end position="257"/>
    </location>
</feature>
<dbReference type="InterPro" id="IPR002656">
    <property type="entry name" value="Acyl_transf_3_dom"/>
</dbReference>
<feature type="transmembrane region" description="Helical" evidence="1">
    <location>
        <begin position="88"/>
        <end position="106"/>
    </location>
</feature>
<dbReference type="Proteomes" id="UP000295517">
    <property type="component" value="Chromosome"/>
</dbReference>
<dbReference type="InterPro" id="IPR050879">
    <property type="entry name" value="Acyltransferase_3"/>
</dbReference>
<dbReference type="RefSeq" id="WP_135060745.1">
    <property type="nucleotide sequence ID" value="NZ_CP038254.1"/>
</dbReference>
<feature type="transmembrane region" description="Helical" evidence="1">
    <location>
        <begin position="263"/>
        <end position="284"/>
    </location>
</feature>
<keyword evidence="3" id="KW-0808">Transferase</keyword>
<feature type="domain" description="Acyltransferase 3" evidence="2">
    <location>
        <begin position="8"/>
        <end position="345"/>
    </location>
</feature>
<accession>A0AAX1EHI7</accession>
<proteinExistence type="predicted"/>
<feature type="transmembrane region" description="Helical" evidence="1">
    <location>
        <begin position="296"/>
        <end position="317"/>
    </location>
</feature>
<name>A0AAX1EHI7_9GAMM</name>
<feature type="transmembrane region" description="Helical" evidence="1">
    <location>
        <begin position="12"/>
        <end position="31"/>
    </location>
</feature>
<dbReference type="AlphaFoldDB" id="A0AAX1EHI7"/>
<feature type="transmembrane region" description="Helical" evidence="1">
    <location>
        <begin position="323"/>
        <end position="349"/>
    </location>
</feature>
<dbReference type="EMBL" id="CP038254">
    <property type="protein sequence ID" value="QBR84527.1"/>
    <property type="molecule type" value="Genomic_DNA"/>
</dbReference>
<keyword evidence="1" id="KW-0472">Membrane</keyword>
<evidence type="ECO:0000313" key="4">
    <source>
        <dbReference type="Proteomes" id="UP000295517"/>
    </source>
</evidence>
<gene>
    <name evidence="3" type="ORF">E3983_09225</name>
</gene>
<feature type="transmembrane region" description="Helical" evidence="1">
    <location>
        <begin position="193"/>
        <end position="215"/>
    </location>
</feature>
<evidence type="ECO:0000313" key="3">
    <source>
        <dbReference type="EMBL" id="QBR84527.1"/>
    </source>
</evidence>
<organism evidence="3 4">
    <name type="scientific">Legionella israelensis</name>
    <dbReference type="NCBI Taxonomy" id="454"/>
    <lineage>
        <taxon>Bacteria</taxon>
        <taxon>Pseudomonadati</taxon>
        <taxon>Pseudomonadota</taxon>
        <taxon>Gammaproteobacteria</taxon>
        <taxon>Legionellales</taxon>
        <taxon>Legionellaceae</taxon>
        <taxon>Legionella</taxon>
    </lineage>
</organism>
<dbReference type="PANTHER" id="PTHR23028:SF134">
    <property type="entry name" value="PUTATIVE (AFU_ORTHOLOGUE AFUA_4G08520)-RELATED"/>
    <property type="match status" value="1"/>
</dbReference>
<keyword evidence="1" id="KW-0812">Transmembrane</keyword>